<sequence>MKINILHFFHLTQSERAFNASYTGGFGEPECWKIDIPVKGENLGHIEIIQNWIDAISKGSPLLAPGEEGVKVVELVNAIYLSSWLNQTVELPIDANIYLKKLQEKMNQSTFQ</sequence>
<dbReference type="Proteomes" id="UP001357223">
    <property type="component" value="Chromosome"/>
</dbReference>
<dbReference type="Gene3D" id="3.30.360.10">
    <property type="entry name" value="Dihydrodipicolinate Reductase, domain 2"/>
    <property type="match status" value="1"/>
</dbReference>
<name>A0ABZ2CQS8_9BACI</name>
<proteinExistence type="predicted"/>
<dbReference type="RefSeq" id="WP_338453163.1">
    <property type="nucleotide sequence ID" value="NZ_CP137640.1"/>
</dbReference>
<keyword evidence="2" id="KW-1185">Reference proteome</keyword>
<dbReference type="EMBL" id="CP137640">
    <property type="protein sequence ID" value="WVX84290.1"/>
    <property type="molecule type" value="Genomic_DNA"/>
</dbReference>
<evidence type="ECO:0000313" key="1">
    <source>
        <dbReference type="EMBL" id="WVX84290.1"/>
    </source>
</evidence>
<evidence type="ECO:0000313" key="2">
    <source>
        <dbReference type="Proteomes" id="UP001357223"/>
    </source>
</evidence>
<accession>A0ABZ2CQS8</accession>
<protein>
    <submittedName>
        <fullName evidence="1">Uncharacterized protein</fullName>
    </submittedName>
</protein>
<gene>
    <name evidence="1" type="ORF">R4Z09_15585</name>
</gene>
<organism evidence="1 2">
    <name type="scientific">Niallia oryzisoli</name>
    <dbReference type="NCBI Taxonomy" id="1737571"/>
    <lineage>
        <taxon>Bacteria</taxon>
        <taxon>Bacillati</taxon>
        <taxon>Bacillota</taxon>
        <taxon>Bacilli</taxon>
        <taxon>Bacillales</taxon>
        <taxon>Bacillaceae</taxon>
        <taxon>Niallia</taxon>
    </lineage>
</organism>
<reference evidence="1 2" key="1">
    <citation type="submission" date="2023-10" db="EMBL/GenBank/DDBJ databases">
        <title>Niallia locisalis sp.nov. isolated from a salt pond sample.</title>
        <authorList>
            <person name="Li X.-J."/>
            <person name="Dong L."/>
        </authorList>
    </citation>
    <scope>NUCLEOTIDE SEQUENCE [LARGE SCALE GENOMIC DNA]</scope>
    <source>
        <strain evidence="1 2">DSM 29761</strain>
    </source>
</reference>